<organism evidence="2 3">
    <name type="scientific">Penicillium digitatum</name>
    <name type="common">Green mold</name>
    <dbReference type="NCBI Taxonomy" id="36651"/>
    <lineage>
        <taxon>Eukaryota</taxon>
        <taxon>Fungi</taxon>
        <taxon>Dikarya</taxon>
        <taxon>Ascomycota</taxon>
        <taxon>Pezizomycotina</taxon>
        <taxon>Eurotiomycetes</taxon>
        <taxon>Eurotiomycetidae</taxon>
        <taxon>Eurotiales</taxon>
        <taxon>Aspergillaceae</taxon>
        <taxon>Penicillium</taxon>
    </lineage>
</organism>
<evidence type="ECO:0000256" key="1">
    <source>
        <dbReference type="SAM" id="MobiDB-lite"/>
    </source>
</evidence>
<dbReference type="OMA" id="VYLWWKE"/>
<dbReference type="RefSeq" id="XP_014530471.1">
    <property type="nucleotide sequence ID" value="XM_014674985.1"/>
</dbReference>
<dbReference type="KEGG" id="pdp:PDIP_88000"/>
<dbReference type="AlphaFoldDB" id="A0A7T6XEV0"/>
<protein>
    <submittedName>
        <fullName evidence="2">Uncharacterized protein</fullName>
    </submittedName>
</protein>
<accession>A0A7T6XEV0</accession>
<dbReference type="EMBL" id="CP060774">
    <property type="protein sequence ID" value="QQK39797.1"/>
    <property type="molecule type" value="Genomic_DNA"/>
</dbReference>
<gene>
    <name evidence="2" type="ORF">Pdw03_2651</name>
</gene>
<sequence>MPPNSHYASSAIGGRSQNATGSSASMVSQGDNSSASGTSVTNLSSSFSKQCSISPLRAAIDPFGSLPWFGLEEVLLNLPDLPTLHQLCQASPAVADYLSHKSGVFPKVVERIMERREYEHSSDDEYRCTQQDATRGLAEDTRIFFRTLVYLWWKEDSVVTGGASDENPLPEDFNDKLVYTINMSIEGFYEPNKVGMVHLPRSTPPNILRHLLSLASRLRRDAHAFFHTTMTLCMYTRIQELKNKKAHWPKNGPRPCGIPINTKRGGYPLSWMEEQRLMLAFLKPYVFSVLQRVVCEKRLLKPISSLTDPLSDGLYPDTLKDLEQNSLAEFWSPFANYGWMRTEPMEQMETILAWMEEGKTSHAARCKRAASFTTCCPEFSMLTEKQLKEYSRSNLQHIKLPGPFWAQSCTVAPQSGVKGAGFRGEFQKFGVSFWDKERMEGLGLATPRMDRYLDQIDLAFRWSSLLLSNKKRAPKRGQQKKGLQFRSRTKAISLGE</sequence>
<reference evidence="2 3" key="1">
    <citation type="submission" date="2020-08" db="EMBL/GenBank/DDBJ databases">
        <title>The completed genome sequence of the pathogenic ascomycete fungus Penicillium digitatum.</title>
        <authorList>
            <person name="Wang M."/>
        </authorList>
    </citation>
    <scope>NUCLEOTIDE SEQUENCE [LARGE SCALE GENOMIC DNA]</scope>
    <source>
        <strain evidence="2 3">PdW03</strain>
    </source>
</reference>
<dbReference type="GeneID" id="26237114"/>
<dbReference type="VEuPathDB" id="FungiDB:PDIP_88000"/>
<dbReference type="Proteomes" id="UP000595662">
    <property type="component" value="Chromosome 1"/>
</dbReference>
<feature type="region of interest" description="Disordered" evidence="1">
    <location>
        <begin position="1"/>
        <end position="39"/>
    </location>
</feature>
<feature type="region of interest" description="Disordered" evidence="1">
    <location>
        <begin position="471"/>
        <end position="496"/>
    </location>
</feature>
<proteinExistence type="predicted"/>
<feature type="compositionally biased region" description="Polar residues" evidence="1">
    <location>
        <begin position="15"/>
        <end position="39"/>
    </location>
</feature>
<name>A0A7T6XEV0_PENDI</name>
<evidence type="ECO:0000313" key="2">
    <source>
        <dbReference type="EMBL" id="QQK39797.1"/>
    </source>
</evidence>
<evidence type="ECO:0000313" key="3">
    <source>
        <dbReference type="Proteomes" id="UP000595662"/>
    </source>
</evidence>